<dbReference type="KEGG" id="bbel:109470987"/>
<dbReference type="PRINTS" id="PR00081">
    <property type="entry name" value="GDHRDH"/>
</dbReference>
<keyword evidence="2" id="KW-1185">Reference proteome</keyword>
<dbReference type="AlphaFoldDB" id="A0A6P4YVA0"/>
<dbReference type="PROSITE" id="PS00061">
    <property type="entry name" value="ADH_SHORT"/>
    <property type="match status" value="1"/>
</dbReference>
<keyword evidence="1" id="KW-0560">Oxidoreductase</keyword>
<dbReference type="InterPro" id="IPR002347">
    <property type="entry name" value="SDR_fam"/>
</dbReference>
<reference evidence="3" key="1">
    <citation type="submission" date="2025-08" db="UniProtKB">
        <authorList>
            <consortium name="RefSeq"/>
        </authorList>
    </citation>
    <scope>IDENTIFICATION</scope>
    <source>
        <tissue evidence="3">Gonad</tissue>
    </source>
</reference>
<dbReference type="Gene3D" id="3.40.50.720">
    <property type="entry name" value="NAD(P)-binding Rossmann-like Domain"/>
    <property type="match status" value="1"/>
</dbReference>
<evidence type="ECO:0000313" key="2">
    <source>
        <dbReference type="Proteomes" id="UP000515135"/>
    </source>
</evidence>
<dbReference type="PANTHER" id="PTHR44404:SF1">
    <property type="entry name" value="HYDROXYSTEROID 11-BETA-DEHYDROGENASE 1-LIKE PROTEIN"/>
    <property type="match status" value="1"/>
</dbReference>
<dbReference type="PANTHER" id="PTHR44404">
    <property type="entry name" value="HYDROXYSTEROID DEHYDROGENASE 1M"/>
    <property type="match status" value="1"/>
</dbReference>
<dbReference type="InterPro" id="IPR036291">
    <property type="entry name" value="NAD(P)-bd_dom_sf"/>
</dbReference>
<dbReference type="GeneID" id="109470987"/>
<dbReference type="GO" id="GO:0016491">
    <property type="term" value="F:oxidoreductase activity"/>
    <property type="evidence" value="ECO:0007669"/>
    <property type="project" value="UniProtKB-KW"/>
</dbReference>
<evidence type="ECO:0000313" key="3">
    <source>
        <dbReference type="RefSeq" id="XP_019625669.1"/>
    </source>
</evidence>
<accession>A0A6P4YVA0</accession>
<protein>
    <submittedName>
        <fullName evidence="3">Hydroxysteroid 11-beta-dehydrogenase 1-like protein</fullName>
    </submittedName>
</protein>
<proteinExistence type="predicted"/>
<dbReference type="SUPFAM" id="SSF51735">
    <property type="entry name" value="NAD(P)-binding Rossmann-fold domains"/>
    <property type="match status" value="1"/>
</dbReference>
<name>A0A6P4YVA0_BRABE</name>
<gene>
    <name evidence="3" type="primary">LOC109470987</name>
</gene>
<dbReference type="InterPro" id="IPR020904">
    <property type="entry name" value="Sc_DH/Rdtase_CS"/>
</dbReference>
<dbReference type="Pfam" id="PF00106">
    <property type="entry name" value="adh_short"/>
    <property type="match status" value="1"/>
</dbReference>
<dbReference type="OrthoDB" id="1933717at2759"/>
<organism evidence="2 3">
    <name type="scientific">Branchiostoma belcheri</name>
    <name type="common">Amphioxus</name>
    <dbReference type="NCBI Taxonomy" id="7741"/>
    <lineage>
        <taxon>Eukaryota</taxon>
        <taxon>Metazoa</taxon>
        <taxon>Chordata</taxon>
        <taxon>Cephalochordata</taxon>
        <taxon>Leptocardii</taxon>
        <taxon>Amphioxiformes</taxon>
        <taxon>Branchiostomatidae</taxon>
        <taxon>Branchiostoma</taxon>
    </lineage>
</organism>
<dbReference type="RefSeq" id="XP_019625669.1">
    <property type="nucleotide sequence ID" value="XM_019770110.1"/>
</dbReference>
<sequence length="305" mass="33657">MARTLWLLGSLIAVGIGYILYEPSFDPESLRGARVVITGCSSGIGEQMAYEYAQMGAKVLITARRENRLKEVVAKMRELGAQEALYVAGDMGKAEDCERTIQTAKEKFGGLDILVINHLASTIDNKFFQFLWDGDMDYAQKHIQANYVSYLRLASLALPSLHRNSGSIVVVGSAAGRFGVPLNTLYSGTKFGLHGFFSSLRQELHIQKSNVSVTYIVLGAIDTVLGKKAIHDRGLDTKQQMAPVSSAAQAIIRGGATGQREVYYPWGQIWTLVKVWDFFPQVADYFLELSVIDGPKKLDRSPLLE</sequence>
<dbReference type="Proteomes" id="UP000515135">
    <property type="component" value="Unplaced"/>
</dbReference>
<evidence type="ECO:0000256" key="1">
    <source>
        <dbReference type="ARBA" id="ARBA00023002"/>
    </source>
</evidence>